<gene>
    <name evidence="1" type="ORF">DB31_4704</name>
</gene>
<dbReference type="Proteomes" id="UP000028725">
    <property type="component" value="Unassembled WGS sequence"/>
</dbReference>
<keyword evidence="2" id="KW-1185">Reference proteome</keyword>
<reference evidence="1 2" key="1">
    <citation type="submission" date="2014-04" db="EMBL/GenBank/DDBJ databases">
        <title>Genome assembly of Hyalangium minutum DSM 14724.</title>
        <authorList>
            <person name="Sharma G."/>
            <person name="Subramanian S."/>
        </authorList>
    </citation>
    <scope>NUCLEOTIDE SEQUENCE [LARGE SCALE GENOMIC DNA]</scope>
    <source>
        <strain evidence="1 2">DSM 14724</strain>
    </source>
</reference>
<dbReference type="OrthoDB" id="5524567at2"/>
<organism evidence="1 2">
    <name type="scientific">Hyalangium minutum</name>
    <dbReference type="NCBI Taxonomy" id="394096"/>
    <lineage>
        <taxon>Bacteria</taxon>
        <taxon>Pseudomonadati</taxon>
        <taxon>Myxococcota</taxon>
        <taxon>Myxococcia</taxon>
        <taxon>Myxococcales</taxon>
        <taxon>Cystobacterineae</taxon>
        <taxon>Archangiaceae</taxon>
        <taxon>Hyalangium</taxon>
    </lineage>
</organism>
<dbReference type="RefSeq" id="WP_044198774.1">
    <property type="nucleotide sequence ID" value="NZ_JMCB01000028.1"/>
</dbReference>
<name>A0A085VZC8_9BACT</name>
<proteinExistence type="predicted"/>
<dbReference type="EMBL" id="JMCB01000028">
    <property type="protein sequence ID" value="KFE60791.1"/>
    <property type="molecule type" value="Genomic_DNA"/>
</dbReference>
<dbReference type="AlphaFoldDB" id="A0A085VZC8"/>
<protein>
    <submittedName>
        <fullName evidence="1">Uncharacterized protein</fullName>
    </submittedName>
</protein>
<evidence type="ECO:0000313" key="2">
    <source>
        <dbReference type="Proteomes" id="UP000028725"/>
    </source>
</evidence>
<comment type="caution">
    <text evidence="1">The sequence shown here is derived from an EMBL/GenBank/DDBJ whole genome shotgun (WGS) entry which is preliminary data.</text>
</comment>
<evidence type="ECO:0000313" key="1">
    <source>
        <dbReference type="EMBL" id="KFE60791.1"/>
    </source>
</evidence>
<sequence length="133" mass="15067">MGLWRHIRRFLWVAGITCVLLLATVECLYRAALTRLPLLPSSVSGMAVPTVLMRATWEEEGPAVLRVRSLMPWTLLKVLTAVLRARKRPTSSLEGFALANHSARRWLHLLDAQAPRRYPGFEMLLPGREVLRA</sequence>
<accession>A0A085VZC8</accession>